<dbReference type="EMBL" id="UINC01213911">
    <property type="protein sequence ID" value="SVE38898.1"/>
    <property type="molecule type" value="Genomic_DNA"/>
</dbReference>
<sequence>SEINENLFNQSPSFRFNRHSDKIYLDIDWDKELTVNKYLLFECYKAVDPEDLTDAYNDLWLKKYVTAIFKRQWGSNLLKYEGMQLPGGTTLNGRQIFDDATTEIQMLDDEIYTKYQLPDDFIVG</sequence>
<dbReference type="AlphaFoldDB" id="A0A383D4V1"/>
<proteinExistence type="predicted"/>
<protein>
    <submittedName>
        <fullName evidence="1">Uncharacterized protein</fullName>
    </submittedName>
</protein>
<organism evidence="1">
    <name type="scientific">marine metagenome</name>
    <dbReference type="NCBI Taxonomy" id="408172"/>
    <lineage>
        <taxon>unclassified sequences</taxon>
        <taxon>metagenomes</taxon>
        <taxon>ecological metagenomes</taxon>
    </lineage>
</organism>
<name>A0A383D4V1_9ZZZZ</name>
<evidence type="ECO:0000313" key="1">
    <source>
        <dbReference type="EMBL" id="SVE38898.1"/>
    </source>
</evidence>
<gene>
    <name evidence="1" type="ORF">METZ01_LOCUS491752</name>
</gene>
<feature type="non-terminal residue" evidence="1">
    <location>
        <position position="1"/>
    </location>
</feature>
<accession>A0A383D4V1</accession>
<reference evidence="1" key="1">
    <citation type="submission" date="2018-05" db="EMBL/GenBank/DDBJ databases">
        <authorList>
            <person name="Lanie J.A."/>
            <person name="Ng W.-L."/>
            <person name="Kazmierczak K.M."/>
            <person name="Andrzejewski T.M."/>
            <person name="Davidsen T.M."/>
            <person name="Wayne K.J."/>
            <person name="Tettelin H."/>
            <person name="Glass J.I."/>
            <person name="Rusch D."/>
            <person name="Podicherti R."/>
            <person name="Tsui H.-C.T."/>
            <person name="Winkler M.E."/>
        </authorList>
    </citation>
    <scope>NUCLEOTIDE SEQUENCE</scope>
</reference>